<feature type="transmembrane region" description="Helical" evidence="6">
    <location>
        <begin position="133"/>
        <end position="157"/>
    </location>
</feature>
<dbReference type="Proteomes" id="UP000315677">
    <property type="component" value="Unassembled WGS sequence"/>
</dbReference>
<comment type="caution">
    <text evidence="7">The sequence shown here is derived from an EMBL/GenBank/DDBJ whole genome shotgun (WGS) entry which is preliminary data.</text>
</comment>
<accession>A0A543DWC0</accession>
<dbReference type="EMBL" id="VFPA01000001">
    <property type="protein sequence ID" value="TQM13622.1"/>
    <property type="molecule type" value="Genomic_DNA"/>
</dbReference>
<evidence type="ECO:0000313" key="7">
    <source>
        <dbReference type="EMBL" id="TQM13622.1"/>
    </source>
</evidence>
<keyword evidence="5 6" id="KW-0472">Membrane</keyword>
<keyword evidence="4 6" id="KW-1133">Transmembrane helix</keyword>
<evidence type="ECO:0000256" key="4">
    <source>
        <dbReference type="ARBA" id="ARBA00022989"/>
    </source>
</evidence>
<dbReference type="InterPro" id="IPR017039">
    <property type="entry name" value="Virul_fac_BrkB"/>
</dbReference>
<keyword evidence="3 6" id="KW-0812">Transmembrane</keyword>
<proteinExistence type="predicted"/>
<evidence type="ECO:0000256" key="2">
    <source>
        <dbReference type="ARBA" id="ARBA00022475"/>
    </source>
</evidence>
<dbReference type="GO" id="GO:0005886">
    <property type="term" value="C:plasma membrane"/>
    <property type="evidence" value="ECO:0007669"/>
    <property type="project" value="UniProtKB-SubCell"/>
</dbReference>
<keyword evidence="8" id="KW-1185">Reference proteome</keyword>
<reference evidence="7 8" key="1">
    <citation type="submission" date="2019-06" db="EMBL/GenBank/DDBJ databases">
        <title>Sequencing the genomes of 1000 actinobacteria strains.</title>
        <authorList>
            <person name="Klenk H.-P."/>
        </authorList>
    </citation>
    <scope>NUCLEOTIDE SEQUENCE [LARGE SCALE GENOMIC DNA]</scope>
    <source>
        <strain evidence="7 8">DSM 45301</strain>
    </source>
</reference>
<evidence type="ECO:0000256" key="6">
    <source>
        <dbReference type="SAM" id="Phobius"/>
    </source>
</evidence>
<evidence type="ECO:0000313" key="8">
    <source>
        <dbReference type="Proteomes" id="UP000315677"/>
    </source>
</evidence>
<evidence type="ECO:0000256" key="1">
    <source>
        <dbReference type="ARBA" id="ARBA00004651"/>
    </source>
</evidence>
<feature type="transmembrane region" description="Helical" evidence="6">
    <location>
        <begin position="34"/>
        <end position="56"/>
    </location>
</feature>
<dbReference type="OrthoDB" id="3850998at2"/>
<feature type="transmembrane region" description="Helical" evidence="6">
    <location>
        <begin position="230"/>
        <end position="255"/>
    </location>
</feature>
<name>A0A543DWC0_9PSEU</name>
<evidence type="ECO:0000256" key="5">
    <source>
        <dbReference type="ARBA" id="ARBA00023136"/>
    </source>
</evidence>
<sequence length="269" mass="27965">MRHAGRLSACLRRGARFVGRVVARTTEISGYDRALALAAQAFVALVPLLLVVAAAAPDAARQAVATWLFENPDPGGDAAAVLDPLLQPPPVDTEQVTVLGSALLIMSVTGFTRTLQRTFVAAWDMPRPGLFGFGWGVLGAAVLVAGVVMLVLVAPLMQALPNPPLLTAGVRLAPSVGLWWVVQWLLLGGAVGWRPLLPGAAVTGLGQVVVMAVSGLYLPQVIGRQAERFGAIGAAFVVVSWLVVLGMLLVVAAVAGAELMRGRTPPAPR</sequence>
<dbReference type="PANTHER" id="PTHR30213:SF1">
    <property type="entry name" value="INNER MEMBRANE PROTEIN YHJD"/>
    <property type="match status" value="1"/>
</dbReference>
<dbReference type="AlphaFoldDB" id="A0A543DWC0"/>
<organism evidence="7 8">
    <name type="scientific">Pseudonocardia kunmingensis</name>
    <dbReference type="NCBI Taxonomy" id="630975"/>
    <lineage>
        <taxon>Bacteria</taxon>
        <taxon>Bacillati</taxon>
        <taxon>Actinomycetota</taxon>
        <taxon>Actinomycetes</taxon>
        <taxon>Pseudonocardiales</taxon>
        <taxon>Pseudonocardiaceae</taxon>
        <taxon>Pseudonocardia</taxon>
    </lineage>
</organism>
<keyword evidence="2" id="KW-1003">Cell membrane</keyword>
<evidence type="ECO:0000256" key="3">
    <source>
        <dbReference type="ARBA" id="ARBA00022692"/>
    </source>
</evidence>
<dbReference type="PANTHER" id="PTHR30213">
    <property type="entry name" value="INNER MEMBRANE PROTEIN YHJD"/>
    <property type="match status" value="1"/>
</dbReference>
<dbReference type="Pfam" id="PF03631">
    <property type="entry name" value="Virul_fac_BrkB"/>
    <property type="match status" value="1"/>
</dbReference>
<protein>
    <submittedName>
        <fullName evidence="7">Membrane protein</fullName>
    </submittedName>
</protein>
<gene>
    <name evidence="7" type="ORF">FB558_0375</name>
</gene>
<dbReference type="RefSeq" id="WP_142047486.1">
    <property type="nucleotide sequence ID" value="NZ_VFPA01000001.1"/>
</dbReference>
<feature type="transmembrane region" description="Helical" evidence="6">
    <location>
        <begin position="200"/>
        <end position="218"/>
    </location>
</feature>
<comment type="subcellular location">
    <subcellularLocation>
        <location evidence="1">Cell membrane</location>
        <topology evidence="1">Multi-pass membrane protein</topology>
    </subcellularLocation>
</comment>